<dbReference type="RefSeq" id="WP_264714219.1">
    <property type="nucleotide sequence ID" value="NZ_JAPDNT010000009.1"/>
</dbReference>
<evidence type="ECO:0000259" key="2">
    <source>
        <dbReference type="SMART" id="SM00062"/>
    </source>
</evidence>
<dbReference type="Pfam" id="PF00497">
    <property type="entry name" value="SBP_bac_3"/>
    <property type="match status" value="1"/>
</dbReference>
<keyword evidence="1" id="KW-0732">Signal</keyword>
<reference evidence="3" key="2">
    <citation type="submission" date="2022-10" db="EMBL/GenBank/DDBJ databases">
        <authorList>
            <person name="Trinh H.N."/>
        </authorList>
    </citation>
    <scope>NUCLEOTIDE SEQUENCE</scope>
    <source>
        <strain evidence="3">RN2-1</strain>
    </source>
</reference>
<protein>
    <submittedName>
        <fullName evidence="3">Transporter substrate-binding domain-containing protein</fullName>
    </submittedName>
</protein>
<organism evidence="3 4">
    <name type="scientific">Limobrevibacterium gyesilva</name>
    <dbReference type="NCBI Taxonomy" id="2991712"/>
    <lineage>
        <taxon>Bacteria</taxon>
        <taxon>Pseudomonadati</taxon>
        <taxon>Pseudomonadota</taxon>
        <taxon>Alphaproteobacteria</taxon>
        <taxon>Acetobacterales</taxon>
        <taxon>Acetobacteraceae</taxon>
        <taxon>Limobrevibacterium</taxon>
    </lineage>
</organism>
<keyword evidence="4" id="KW-1185">Reference proteome</keyword>
<dbReference type="SUPFAM" id="SSF53850">
    <property type="entry name" value="Periplasmic binding protein-like II"/>
    <property type="match status" value="1"/>
</dbReference>
<dbReference type="Proteomes" id="UP001165679">
    <property type="component" value="Unassembled WGS sequence"/>
</dbReference>
<dbReference type="SMART" id="SM00062">
    <property type="entry name" value="PBPb"/>
    <property type="match status" value="1"/>
</dbReference>
<dbReference type="EMBL" id="JAPDNT010000009">
    <property type="protein sequence ID" value="MCW3475502.1"/>
    <property type="molecule type" value="Genomic_DNA"/>
</dbReference>
<gene>
    <name evidence="3" type="ORF">OL599_13035</name>
</gene>
<reference evidence="3" key="1">
    <citation type="submission" date="2022-09" db="EMBL/GenBank/DDBJ databases">
        <title>Rhodovastum sp. nov. RN2-1 isolated from soil in Seongnam, South Korea.</title>
        <authorList>
            <person name="Le N.T."/>
        </authorList>
    </citation>
    <scope>NUCLEOTIDE SEQUENCE</scope>
    <source>
        <strain evidence="3">RN2-1</strain>
    </source>
</reference>
<dbReference type="AlphaFoldDB" id="A0AA42CI12"/>
<feature type="domain" description="Solute-binding protein family 3/N-terminal" evidence="2">
    <location>
        <begin position="1"/>
        <end position="230"/>
    </location>
</feature>
<evidence type="ECO:0000313" key="3">
    <source>
        <dbReference type="EMBL" id="MCW3475502.1"/>
    </source>
</evidence>
<evidence type="ECO:0000256" key="1">
    <source>
        <dbReference type="ARBA" id="ARBA00022729"/>
    </source>
</evidence>
<dbReference type="Gene3D" id="3.40.190.10">
    <property type="entry name" value="Periplasmic binding protein-like II"/>
    <property type="match status" value="2"/>
</dbReference>
<accession>A0AA42CI12</accession>
<comment type="caution">
    <text evidence="3">The sequence shown here is derived from an EMBL/GenBank/DDBJ whole genome shotgun (WGS) entry which is preliminary data.</text>
</comment>
<proteinExistence type="predicted"/>
<dbReference type="PANTHER" id="PTHR35936:SF17">
    <property type="entry name" value="ARGININE-BINDING EXTRACELLULAR PROTEIN ARTP"/>
    <property type="match status" value="1"/>
</dbReference>
<dbReference type="InterPro" id="IPR001638">
    <property type="entry name" value="Solute-binding_3/MltF_N"/>
</dbReference>
<sequence>MLTIANSNEMPMIAMEGGKLIGSDAEIIATIAQKLGLGVKSAQMEWSATVQSVKSGRADVMAGNMGWTPARAQALLITDAIYYAGAFVCMKKDQPFTTSITVNDMKGRSIGTVNGFTIVPEMKRLPGVSEVKLYDNSDGCVRDVVAGRLDFALLDGPLVDYMILKNPNWNLKQIPLAADPAFPQLTSKQHTVMGMNQENHDLFDAVNAGVKWMWQTKQNAELMRKYGISNPDYLVPPEKNPRIGVDRDAEGNVIGPGAHTTKDFSSLFA</sequence>
<dbReference type="PANTHER" id="PTHR35936">
    <property type="entry name" value="MEMBRANE-BOUND LYTIC MUREIN TRANSGLYCOSYLASE F"/>
    <property type="match status" value="1"/>
</dbReference>
<evidence type="ECO:0000313" key="4">
    <source>
        <dbReference type="Proteomes" id="UP001165679"/>
    </source>
</evidence>
<name>A0AA42CI12_9PROT</name>
<dbReference type="CDD" id="cd13530">
    <property type="entry name" value="PBP2_peptides_like"/>
    <property type="match status" value="1"/>
</dbReference>